<evidence type="ECO:0000313" key="1">
    <source>
        <dbReference type="EMBL" id="KAF2472374.1"/>
    </source>
</evidence>
<sequence length="430" mass="49079">MPSLLDLSAELKLTVVKHLGSERNNDILSISRTCQVLRELVAPSLFKNIVLRNNEKSGNSVKEIRSGSYKDFVRAIHYEGMIRVLDGWTLHNADDQAEEPKEEHFPKCVEDILSNLSRFPKLEKLVVEFPCDDDDLARGFYNFDEEESYEQAVEVESEEAWRALMAKSYEAVGRNSQHSIKTLELRGLVARQASSWNGQGFRNFLGGMESFIISIKGGNNDVGWCVNTLQGYLEFITHLGNHFFDHLTNVTSFSFTATDEGPPGLEGLRHVPLPLLAHHMPHLQTLELGWIFINPQLLEFINSHHETLISIRLEHTFSGASCRLAENGITWAEFFNSIHRAGPSKLKRLEILPLESRLKEDEEDESMSPEAERVQSALDQNPEKRLFSYAGLSSKYGMLFEYEENNIEQFERGEDQRGYDRLMSLIKTNI</sequence>
<gene>
    <name evidence="1" type="ORF">BDR25DRAFT_302595</name>
</gene>
<dbReference type="EMBL" id="MU003502">
    <property type="protein sequence ID" value="KAF2472374.1"/>
    <property type="molecule type" value="Genomic_DNA"/>
</dbReference>
<name>A0ACB6QZ99_9PLEO</name>
<proteinExistence type="predicted"/>
<evidence type="ECO:0000313" key="2">
    <source>
        <dbReference type="Proteomes" id="UP000799755"/>
    </source>
</evidence>
<accession>A0ACB6QZ99</accession>
<comment type="caution">
    <text evidence="1">The sequence shown here is derived from an EMBL/GenBank/DDBJ whole genome shotgun (WGS) entry which is preliminary data.</text>
</comment>
<dbReference type="Proteomes" id="UP000799755">
    <property type="component" value="Unassembled WGS sequence"/>
</dbReference>
<protein>
    <submittedName>
        <fullName evidence="1">Uncharacterized protein</fullName>
    </submittedName>
</protein>
<organism evidence="1 2">
    <name type="scientific">Lindgomyces ingoldianus</name>
    <dbReference type="NCBI Taxonomy" id="673940"/>
    <lineage>
        <taxon>Eukaryota</taxon>
        <taxon>Fungi</taxon>
        <taxon>Dikarya</taxon>
        <taxon>Ascomycota</taxon>
        <taxon>Pezizomycotina</taxon>
        <taxon>Dothideomycetes</taxon>
        <taxon>Pleosporomycetidae</taxon>
        <taxon>Pleosporales</taxon>
        <taxon>Lindgomycetaceae</taxon>
        <taxon>Lindgomyces</taxon>
    </lineage>
</organism>
<keyword evidence="2" id="KW-1185">Reference proteome</keyword>
<reference evidence="1" key="1">
    <citation type="journal article" date="2020" name="Stud. Mycol.">
        <title>101 Dothideomycetes genomes: a test case for predicting lifestyles and emergence of pathogens.</title>
        <authorList>
            <person name="Haridas S."/>
            <person name="Albert R."/>
            <person name="Binder M."/>
            <person name="Bloem J."/>
            <person name="Labutti K."/>
            <person name="Salamov A."/>
            <person name="Andreopoulos B."/>
            <person name="Baker S."/>
            <person name="Barry K."/>
            <person name="Bills G."/>
            <person name="Bluhm B."/>
            <person name="Cannon C."/>
            <person name="Castanera R."/>
            <person name="Culley D."/>
            <person name="Daum C."/>
            <person name="Ezra D."/>
            <person name="Gonzalez J."/>
            <person name="Henrissat B."/>
            <person name="Kuo A."/>
            <person name="Liang C."/>
            <person name="Lipzen A."/>
            <person name="Lutzoni F."/>
            <person name="Magnuson J."/>
            <person name="Mondo S."/>
            <person name="Nolan M."/>
            <person name="Ohm R."/>
            <person name="Pangilinan J."/>
            <person name="Park H.-J."/>
            <person name="Ramirez L."/>
            <person name="Alfaro M."/>
            <person name="Sun H."/>
            <person name="Tritt A."/>
            <person name="Yoshinaga Y."/>
            <person name="Zwiers L.-H."/>
            <person name="Turgeon B."/>
            <person name="Goodwin S."/>
            <person name="Spatafora J."/>
            <person name="Crous P."/>
            <person name="Grigoriev I."/>
        </authorList>
    </citation>
    <scope>NUCLEOTIDE SEQUENCE</scope>
    <source>
        <strain evidence="1">ATCC 200398</strain>
    </source>
</reference>